<name>A8PD25_COPC7</name>
<gene>
    <name evidence="1" type="ORF">CC1G_07243</name>
</gene>
<dbReference type="KEGG" id="cci:CC1G_07243"/>
<dbReference type="GeneID" id="6017160"/>
<dbReference type="InParanoid" id="A8PD25"/>
<reference evidence="1 2" key="1">
    <citation type="journal article" date="2010" name="Proc. Natl. Acad. Sci. U.S.A.">
        <title>Insights into evolution of multicellular fungi from the assembled chromosomes of the mushroom Coprinopsis cinerea (Coprinus cinereus).</title>
        <authorList>
            <person name="Stajich J.E."/>
            <person name="Wilke S.K."/>
            <person name="Ahren D."/>
            <person name="Au C.H."/>
            <person name="Birren B.W."/>
            <person name="Borodovsky M."/>
            <person name="Burns C."/>
            <person name="Canback B."/>
            <person name="Casselton L.A."/>
            <person name="Cheng C.K."/>
            <person name="Deng J."/>
            <person name="Dietrich F.S."/>
            <person name="Fargo D.C."/>
            <person name="Farman M.L."/>
            <person name="Gathman A.C."/>
            <person name="Goldberg J."/>
            <person name="Guigo R."/>
            <person name="Hoegger P.J."/>
            <person name="Hooker J.B."/>
            <person name="Huggins A."/>
            <person name="James T.Y."/>
            <person name="Kamada T."/>
            <person name="Kilaru S."/>
            <person name="Kodira C."/>
            <person name="Kues U."/>
            <person name="Kupfer D."/>
            <person name="Kwan H.S."/>
            <person name="Lomsadze A."/>
            <person name="Li W."/>
            <person name="Lilly W.W."/>
            <person name="Ma L.J."/>
            <person name="Mackey A.J."/>
            <person name="Manning G."/>
            <person name="Martin F."/>
            <person name="Muraguchi H."/>
            <person name="Natvig D.O."/>
            <person name="Palmerini H."/>
            <person name="Ramesh M.A."/>
            <person name="Rehmeyer C.J."/>
            <person name="Roe B.A."/>
            <person name="Shenoy N."/>
            <person name="Stanke M."/>
            <person name="Ter-Hovhannisyan V."/>
            <person name="Tunlid A."/>
            <person name="Velagapudi R."/>
            <person name="Vision T.J."/>
            <person name="Zeng Q."/>
            <person name="Zolan M.E."/>
            <person name="Pukkila P.J."/>
        </authorList>
    </citation>
    <scope>NUCLEOTIDE SEQUENCE [LARGE SCALE GENOMIC DNA]</scope>
    <source>
        <strain evidence="2">Okayama-7 / 130 / ATCC MYA-4618 / FGSC 9003</strain>
    </source>
</reference>
<dbReference type="AlphaFoldDB" id="A8PD25"/>
<sequence length="143" mass="17178">MVSERYIRERCEREYGELRNFGGITDEAKFRWRDKGEPKPFLFPNLWGWPTGDYAIWFVTSGSDETDIQYFLDNRDAILDRYLELMEFPQEERVFIKTRLFRWHRHLPTGEEYGVRRLPPDACLTTRSLPQSPSLEHDQLESD</sequence>
<dbReference type="RefSeq" id="XP_001840513.1">
    <property type="nucleotide sequence ID" value="XM_001840461.1"/>
</dbReference>
<dbReference type="Proteomes" id="UP000001861">
    <property type="component" value="Unassembled WGS sequence"/>
</dbReference>
<dbReference type="EMBL" id="AACS02000006">
    <property type="protein sequence ID" value="EAU81313.1"/>
    <property type="molecule type" value="Genomic_DNA"/>
</dbReference>
<evidence type="ECO:0000313" key="2">
    <source>
        <dbReference type="Proteomes" id="UP000001861"/>
    </source>
</evidence>
<comment type="caution">
    <text evidence="1">The sequence shown here is derived from an EMBL/GenBank/DDBJ whole genome shotgun (WGS) entry which is preliminary data.</text>
</comment>
<accession>A8PD25</accession>
<keyword evidence="2" id="KW-1185">Reference proteome</keyword>
<proteinExistence type="predicted"/>
<dbReference type="VEuPathDB" id="FungiDB:CC1G_07243"/>
<protein>
    <submittedName>
        <fullName evidence="1">Uncharacterized protein</fullName>
    </submittedName>
</protein>
<organism evidence="1 2">
    <name type="scientific">Coprinopsis cinerea (strain Okayama-7 / 130 / ATCC MYA-4618 / FGSC 9003)</name>
    <name type="common">Inky cap fungus</name>
    <name type="synonym">Hormographiella aspergillata</name>
    <dbReference type="NCBI Taxonomy" id="240176"/>
    <lineage>
        <taxon>Eukaryota</taxon>
        <taxon>Fungi</taxon>
        <taxon>Dikarya</taxon>
        <taxon>Basidiomycota</taxon>
        <taxon>Agaricomycotina</taxon>
        <taxon>Agaricomycetes</taxon>
        <taxon>Agaricomycetidae</taxon>
        <taxon>Agaricales</taxon>
        <taxon>Agaricineae</taxon>
        <taxon>Psathyrellaceae</taxon>
        <taxon>Coprinopsis</taxon>
    </lineage>
</organism>
<evidence type="ECO:0000313" key="1">
    <source>
        <dbReference type="EMBL" id="EAU81313.1"/>
    </source>
</evidence>